<comment type="subunit">
    <text evidence="3 11">Tetramer of two alpha and two beta subunits.</text>
</comment>
<dbReference type="Pfam" id="PF05746">
    <property type="entry name" value="DALR_1"/>
    <property type="match status" value="1"/>
</dbReference>
<accession>A0A1I2EPI8</accession>
<dbReference type="HAMAP" id="MF_00255">
    <property type="entry name" value="Gly_tRNA_synth_beta"/>
    <property type="match status" value="1"/>
</dbReference>
<dbReference type="InterPro" id="IPR008909">
    <property type="entry name" value="DALR_anticod-bd"/>
</dbReference>
<evidence type="ECO:0000256" key="4">
    <source>
        <dbReference type="ARBA" id="ARBA00022490"/>
    </source>
</evidence>
<keyword evidence="9 11" id="KW-0030">Aminoacyl-tRNA synthetase</keyword>
<reference evidence="14" key="1">
    <citation type="submission" date="2016-10" db="EMBL/GenBank/DDBJ databases">
        <authorList>
            <person name="Varghese N."/>
            <person name="Submissions S."/>
        </authorList>
    </citation>
    <scope>NUCLEOTIDE SEQUENCE [LARGE SCALE GENOMIC DNA]</scope>
    <source>
        <strain evidence="14">DSM 27981</strain>
    </source>
</reference>
<dbReference type="AlphaFoldDB" id="A0A1I2EPI8"/>
<evidence type="ECO:0000256" key="8">
    <source>
        <dbReference type="ARBA" id="ARBA00022917"/>
    </source>
</evidence>
<keyword evidence="5 11" id="KW-0436">Ligase</keyword>
<dbReference type="RefSeq" id="WP_092939843.1">
    <property type="nucleotide sequence ID" value="NZ_FONX01000008.1"/>
</dbReference>
<dbReference type="Pfam" id="PF02092">
    <property type="entry name" value="tRNA_synt_2f"/>
    <property type="match status" value="1"/>
</dbReference>
<dbReference type="NCBIfam" id="TIGR00211">
    <property type="entry name" value="glyS"/>
    <property type="match status" value="1"/>
</dbReference>
<dbReference type="PANTHER" id="PTHR30075">
    <property type="entry name" value="GLYCYL-TRNA SYNTHETASE"/>
    <property type="match status" value="1"/>
</dbReference>
<evidence type="ECO:0000313" key="14">
    <source>
        <dbReference type="Proteomes" id="UP000199119"/>
    </source>
</evidence>
<evidence type="ECO:0000256" key="5">
    <source>
        <dbReference type="ARBA" id="ARBA00022598"/>
    </source>
</evidence>
<feature type="domain" description="DALR anticodon binding" evidence="12">
    <location>
        <begin position="612"/>
        <end position="710"/>
    </location>
</feature>
<keyword evidence="7 11" id="KW-0067">ATP-binding</keyword>
<name>A0A1I2EPI8_9BURK</name>
<dbReference type="GO" id="GO:0005524">
    <property type="term" value="F:ATP binding"/>
    <property type="evidence" value="ECO:0007669"/>
    <property type="project" value="UniProtKB-UniRule"/>
</dbReference>
<evidence type="ECO:0000256" key="2">
    <source>
        <dbReference type="ARBA" id="ARBA00008226"/>
    </source>
</evidence>
<evidence type="ECO:0000313" key="13">
    <source>
        <dbReference type="EMBL" id="SFE94643.1"/>
    </source>
</evidence>
<dbReference type="EMBL" id="FONX01000008">
    <property type="protein sequence ID" value="SFE94643.1"/>
    <property type="molecule type" value="Genomic_DNA"/>
</dbReference>
<dbReference type="GO" id="GO:0006426">
    <property type="term" value="P:glycyl-tRNA aminoacylation"/>
    <property type="evidence" value="ECO:0007669"/>
    <property type="project" value="UniProtKB-UniRule"/>
</dbReference>
<gene>
    <name evidence="11" type="primary">glyS</name>
    <name evidence="13" type="ORF">SAMN04489711_1088</name>
</gene>
<evidence type="ECO:0000256" key="9">
    <source>
        <dbReference type="ARBA" id="ARBA00023146"/>
    </source>
</evidence>
<dbReference type="OrthoDB" id="9775440at2"/>
<evidence type="ECO:0000259" key="12">
    <source>
        <dbReference type="Pfam" id="PF05746"/>
    </source>
</evidence>
<dbReference type="PANTHER" id="PTHR30075:SF2">
    <property type="entry name" value="GLYCINE--TRNA LIGASE, CHLOROPLASTIC_MITOCHONDRIAL 2"/>
    <property type="match status" value="1"/>
</dbReference>
<evidence type="ECO:0000256" key="11">
    <source>
        <dbReference type="HAMAP-Rule" id="MF_00255"/>
    </source>
</evidence>
<dbReference type="InterPro" id="IPR015944">
    <property type="entry name" value="Gly-tRNA-synth_bsu"/>
</dbReference>
<evidence type="ECO:0000256" key="6">
    <source>
        <dbReference type="ARBA" id="ARBA00022741"/>
    </source>
</evidence>
<dbReference type="InterPro" id="IPR006194">
    <property type="entry name" value="Gly-tRNA-synth_heterodimer"/>
</dbReference>
<dbReference type="GO" id="GO:0005829">
    <property type="term" value="C:cytosol"/>
    <property type="evidence" value="ECO:0007669"/>
    <property type="project" value="TreeGrafter"/>
</dbReference>
<evidence type="ECO:0000256" key="10">
    <source>
        <dbReference type="ARBA" id="ARBA00047937"/>
    </source>
</evidence>
<protein>
    <recommendedName>
        <fullName evidence="11">Glycine--tRNA ligase beta subunit</fullName>
        <ecNumber evidence="11">6.1.1.14</ecNumber>
    </recommendedName>
    <alternativeName>
        <fullName evidence="11">Glycyl-tRNA synthetase beta subunit</fullName>
        <shortName evidence="11">GlyRS</shortName>
    </alternativeName>
</protein>
<dbReference type="SUPFAM" id="SSF109604">
    <property type="entry name" value="HD-domain/PDEase-like"/>
    <property type="match status" value="1"/>
</dbReference>
<dbReference type="GO" id="GO:0004814">
    <property type="term" value="F:arginine-tRNA ligase activity"/>
    <property type="evidence" value="ECO:0007669"/>
    <property type="project" value="InterPro"/>
</dbReference>
<sequence>MTHPNLLVELFVEELPPKALQKLGDAFAGVLFEQLKAQGLTSAGSRLTAYASPRRLAAHITEVAPAADDKAVSHKLMPVSVGLAADGAATPALLKKLAALGADASAVPQLARVNDGKADVLFYNSTARGATLPDGLQKALHEAIAKLPIPKVMRYQLADGWSSVNFVRPAHGLVALHGTEVLLSVKALGLAAGNTTLGHRFEAAVQPVVIQNADGYAQQLREEGAVIASFAERRAEIARQLQAAAERVGGGVRPIDDDALLDEVTALVERPNVLVCEFEKEFLGVPQECLILTMKANQKYFPLLDAEGRLTNQFLVVSNISPQDASAVIGGNERVVRPRLADAKFFFDQDRKKTLHSRVEALGKVVYHNKLGTQGERVERVRAIARAIAEQLFAGIGAQNPELDSLDGEIARDYLLSCVDTAALLAKTDLVTDMVGEFPELQGIMGGYYAANDGLAHEVAHAIEDHYKPRFAGDELPRENVGVIVALADKLETLVGMFGIGNLPTGDRDPFALRRHALGVIRMLVEKELPLDLQALLAGAVPAFGDKIQDASGALADFIYDRLAGSLREQGYSAQEVDAVIALRPQRLSLVQKQLAAVRAFSALPEAPALAAANKRVGNILKKAEAEGAVDPHVNPELLQEKAEQDLFAALQRFVPEADAQFDAGDYTASLQTLAVLRAPVDAFFDDVMVNAEALDLRLNRQGLLKRLHVAMNRVADLSRLAA</sequence>
<comment type="subcellular location">
    <subcellularLocation>
        <location evidence="1 11">Cytoplasm</location>
    </subcellularLocation>
</comment>
<keyword evidence="4 11" id="KW-0963">Cytoplasm</keyword>
<comment type="catalytic activity">
    <reaction evidence="10 11">
        <text>tRNA(Gly) + glycine + ATP = glycyl-tRNA(Gly) + AMP + diphosphate</text>
        <dbReference type="Rhea" id="RHEA:16013"/>
        <dbReference type="Rhea" id="RHEA-COMP:9664"/>
        <dbReference type="Rhea" id="RHEA-COMP:9683"/>
        <dbReference type="ChEBI" id="CHEBI:30616"/>
        <dbReference type="ChEBI" id="CHEBI:33019"/>
        <dbReference type="ChEBI" id="CHEBI:57305"/>
        <dbReference type="ChEBI" id="CHEBI:78442"/>
        <dbReference type="ChEBI" id="CHEBI:78522"/>
        <dbReference type="ChEBI" id="CHEBI:456215"/>
        <dbReference type="EC" id="6.1.1.14"/>
    </reaction>
</comment>
<dbReference type="GO" id="GO:0004820">
    <property type="term" value="F:glycine-tRNA ligase activity"/>
    <property type="evidence" value="ECO:0007669"/>
    <property type="project" value="UniProtKB-UniRule"/>
</dbReference>
<keyword evidence="14" id="KW-1185">Reference proteome</keyword>
<dbReference type="GO" id="GO:0006420">
    <property type="term" value="P:arginyl-tRNA aminoacylation"/>
    <property type="evidence" value="ECO:0007669"/>
    <property type="project" value="InterPro"/>
</dbReference>
<keyword evidence="6 11" id="KW-0547">Nucleotide-binding</keyword>
<evidence type="ECO:0000256" key="7">
    <source>
        <dbReference type="ARBA" id="ARBA00022840"/>
    </source>
</evidence>
<dbReference type="STRING" id="1177982.SAMN04489711_1088"/>
<dbReference type="PRINTS" id="PR01045">
    <property type="entry name" value="TRNASYNTHGB"/>
</dbReference>
<keyword evidence="8 11" id="KW-0648">Protein biosynthesis</keyword>
<proteinExistence type="inferred from homology"/>
<dbReference type="EC" id="6.1.1.14" evidence="11"/>
<dbReference type="Proteomes" id="UP000199119">
    <property type="component" value="Unassembled WGS sequence"/>
</dbReference>
<organism evidence="13 14">
    <name type="scientific">Paracidovorax wautersii</name>
    <dbReference type="NCBI Taxonomy" id="1177982"/>
    <lineage>
        <taxon>Bacteria</taxon>
        <taxon>Pseudomonadati</taxon>
        <taxon>Pseudomonadota</taxon>
        <taxon>Betaproteobacteria</taxon>
        <taxon>Burkholderiales</taxon>
        <taxon>Comamonadaceae</taxon>
        <taxon>Paracidovorax</taxon>
    </lineage>
</organism>
<evidence type="ECO:0000256" key="1">
    <source>
        <dbReference type="ARBA" id="ARBA00004496"/>
    </source>
</evidence>
<dbReference type="PROSITE" id="PS50861">
    <property type="entry name" value="AA_TRNA_LIGASE_II_GLYAB"/>
    <property type="match status" value="1"/>
</dbReference>
<comment type="similarity">
    <text evidence="2 11">Belongs to the class-II aminoacyl-tRNA synthetase family.</text>
</comment>
<evidence type="ECO:0000256" key="3">
    <source>
        <dbReference type="ARBA" id="ARBA00011209"/>
    </source>
</evidence>